<evidence type="ECO:0008006" key="6">
    <source>
        <dbReference type="Google" id="ProtNLM"/>
    </source>
</evidence>
<dbReference type="PROSITE" id="PS51257">
    <property type="entry name" value="PROKAR_LIPOPROTEIN"/>
    <property type="match status" value="1"/>
</dbReference>
<protein>
    <recommendedName>
        <fullName evidence="6">Anti-sigma regulatory factor (Ser/Thr protein kinase)</fullName>
    </recommendedName>
</protein>
<dbReference type="KEGG" id="strr:EKD16_02570"/>
<accession>A0A4P6PXC1</accession>
<reference evidence="4 5" key="1">
    <citation type="submission" date="2019-02" db="EMBL/GenBank/DDBJ databases">
        <authorList>
            <person name="Khodamoradi S."/>
            <person name="Hahnke R.L."/>
            <person name="Kaempfer P."/>
            <person name="Schumann P."/>
            <person name="Rohde M."/>
            <person name="Steinert M."/>
            <person name="Luzhetskyy A."/>
            <person name="Wink J."/>
            <person name="Ruckert C."/>
        </authorList>
    </citation>
    <scope>NUCLEOTIDE SEQUENCE [LARGE SCALE GENOMIC DNA]</scope>
    <source>
        <strain evidence="4 5">M2</strain>
    </source>
</reference>
<dbReference type="Gene3D" id="3.30.565.10">
    <property type="entry name" value="Histidine kinase-like ATPase, C-terminal domain"/>
    <property type="match status" value="1"/>
</dbReference>
<dbReference type="GO" id="GO:0004674">
    <property type="term" value="F:protein serine/threonine kinase activity"/>
    <property type="evidence" value="ECO:0007669"/>
    <property type="project" value="UniProtKB-KW"/>
</dbReference>
<evidence type="ECO:0000313" key="5">
    <source>
        <dbReference type="Proteomes" id="UP000292235"/>
    </source>
</evidence>
<name>A0A4P6PXC1_9ACTN</name>
<evidence type="ECO:0000259" key="3">
    <source>
        <dbReference type="Pfam" id="PF14417"/>
    </source>
</evidence>
<dbReference type="NCBIfam" id="NF041045">
    <property type="entry name" value="RsbA_anti_sig"/>
    <property type="match status" value="1"/>
</dbReference>
<feature type="domain" description="Histidine kinase/HSP90-like ATPase" evidence="2">
    <location>
        <begin position="208"/>
        <end position="317"/>
    </location>
</feature>
<organism evidence="4 5">
    <name type="scientific">Streptomonospora litoralis</name>
    <dbReference type="NCBI Taxonomy" id="2498135"/>
    <lineage>
        <taxon>Bacteria</taxon>
        <taxon>Bacillati</taxon>
        <taxon>Actinomycetota</taxon>
        <taxon>Actinomycetes</taxon>
        <taxon>Streptosporangiales</taxon>
        <taxon>Nocardiopsidaceae</taxon>
        <taxon>Streptomonospora</taxon>
    </lineage>
</organism>
<dbReference type="InterPro" id="IPR050267">
    <property type="entry name" value="Anti-sigma-factor_SerPK"/>
</dbReference>
<dbReference type="PANTHER" id="PTHR35526">
    <property type="entry name" value="ANTI-SIGMA-F FACTOR RSBW-RELATED"/>
    <property type="match status" value="1"/>
</dbReference>
<dbReference type="Proteomes" id="UP000292235">
    <property type="component" value="Chromosome"/>
</dbReference>
<dbReference type="RefSeq" id="WP_131096898.1">
    <property type="nucleotide sequence ID" value="NZ_CP036455.1"/>
</dbReference>
<evidence type="ECO:0000259" key="2">
    <source>
        <dbReference type="Pfam" id="PF13581"/>
    </source>
</evidence>
<dbReference type="OrthoDB" id="3748385at2"/>
<evidence type="ECO:0000313" key="4">
    <source>
        <dbReference type="EMBL" id="QBI52330.1"/>
    </source>
</evidence>
<keyword evidence="1" id="KW-0418">Kinase</keyword>
<gene>
    <name evidence="4" type="ORF">EKD16_02570</name>
</gene>
<dbReference type="CDD" id="cd16936">
    <property type="entry name" value="HATPase_RsbW-like"/>
    <property type="match status" value="1"/>
</dbReference>
<keyword evidence="1" id="KW-0808">Transferase</keyword>
<dbReference type="InterPro" id="IPR047718">
    <property type="entry name" value="RsbA-like_anti_sig"/>
</dbReference>
<sequence>MTSRTKSAGTEAERTGGFAHCGVFYSCDQDLSSRVAPRVRAALADGERAVLAVAPRTRAAVLAGLSPADAAAVESVDRAVLYDAPGRTLAALHRCARAEHPLPVLMVGEPPLPAEDPVRLREWHRLDSVLAGALSDTRMRLLCLHDSRVLPPAVLRDVRRTHPLLLSSGDEHGSPDYVEPAVFSARDIDRLLPAPAGELRSLEIGGDLAALRTAVAELAEKAEVREERRGDLVVAVNELAANVVEHGGGAGTVSLWRSPGWVVCDVLDRGGGPTDPLGGYHPADPLSPRGYGLWITRQVCDFMEISGDVHGTVIRLHFRA</sequence>
<proteinExistence type="predicted"/>
<evidence type="ECO:0000256" key="1">
    <source>
        <dbReference type="ARBA" id="ARBA00022527"/>
    </source>
</evidence>
<dbReference type="InterPro" id="IPR003594">
    <property type="entry name" value="HATPase_dom"/>
</dbReference>
<dbReference type="PANTHER" id="PTHR35526:SF3">
    <property type="entry name" value="ANTI-SIGMA-F FACTOR RSBW"/>
    <property type="match status" value="1"/>
</dbReference>
<dbReference type="InterPro" id="IPR036890">
    <property type="entry name" value="HATPase_C_sf"/>
</dbReference>
<dbReference type="Pfam" id="PF13581">
    <property type="entry name" value="HATPase_c_2"/>
    <property type="match status" value="1"/>
</dbReference>
<dbReference type="InterPro" id="IPR025847">
    <property type="entry name" value="MEDS_domain"/>
</dbReference>
<dbReference type="AlphaFoldDB" id="A0A4P6PXC1"/>
<dbReference type="SUPFAM" id="SSF55874">
    <property type="entry name" value="ATPase domain of HSP90 chaperone/DNA topoisomerase II/histidine kinase"/>
    <property type="match status" value="1"/>
</dbReference>
<dbReference type="EMBL" id="CP036455">
    <property type="protein sequence ID" value="QBI52330.1"/>
    <property type="molecule type" value="Genomic_DNA"/>
</dbReference>
<dbReference type="Pfam" id="PF14417">
    <property type="entry name" value="MEDS"/>
    <property type="match status" value="1"/>
</dbReference>
<feature type="domain" description="MEDS" evidence="3">
    <location>
        <begin position="20"/>
        <end position="163"/>
    </location>
</feature>
<keyword evidence="5" id="KW-1185">Reference proteome</keyword>
<keyword evidence="1" id="KW-0723">Serine/threonine-protein kinase</keyword>